<feature type="transmembrane region" description="Helical" evidence="8">
    <location>
        <begin position="190"/>
        <end position="209"/>
    </location>
</feature>
<keyword evidence="5 8" id="KW-0812">Transmembrane</keyword>
<protein>
    <recommendedName>
        <fullName evidence="3">Solute carrier family 12 member 9</fullName>
    </recommendedName>
</protein>
<evidence type="ECO:0000256" key="3">
    <source>
        <dbReference type="ARBA" id="ARBA00019359"/>
    </source>
</evidence>
<organism evidence="10 11">
    <name type="scientific">Ditylenchus destructor</name>
    <dbReference type="NCBI Taxonomy" id="166010"/>
    <lineage>
        <taxon>Eukaryota</taxon>
        <taxon>Metazoa</taxon>
        <taxon>Ecdysozoa</taxon>
        <taxon>Nematoda</taxon>
        <taxon>Chromadorea</taxon>
        <taxon>Rhabditida</taxon>
        <taxon>Tylenchina</taxon>
        <taxon>Tylenchomorpha</taxon>
        <taxon>Sphaerularioidea</taxon>
        <taxon>Anguinidae</taxon>
        <taxon>Anguininae</taxon>
        <taxon>Ditylenchus</taxon>
    </lineage>
</organism>
<dbReference type="GO" id="GO:0006884">
    <property type="term" value="P:cell volume homeostasis"/>
    <property type="evidence" value="ECO:0007669"/>
    <property type="project" value="TreeGrafter"/>
</dbReference>
<keyword evidence="6 8" id="KW-1133">Transmembrane helix</keyword>
<dbReference type="AlphaFoldDB" id="A0AAD4MVT1"/>
<evidence type="ECO:0000256" key="1">
    <source>
        <dbReference type="ARBA" id="ARBA00004141"/>
    </source>
</evidence>
<feature type="transmembrane region" description="Helical" evidence="8">
    <location>
        <begin position="380"/>
        <end position="397"/>
    </location>
</feature>
<feature type="transmembrane region" description="Helical" evidence="8">
    <location>
        <begin position="77"/>
        <end position="101"/>
    </location>
</feature>
<comment type="caution">
    <text evidence="10">The sequence shown here is derived from an EMBL/GenBank/DDBJ whole genome shotgun (WGS) entry which is preliminary data.</text>
</comment>
<keyword evidence="4" id="KW-0813">Transport</keyword>
<feature type="domain" description="Amino acid permease/ SLC12A" evidence="9">
    <location>
        <begin position="55"/>
        <end position="421"/>
    </location>
</feature>
<accession>A0AAD4MVT1</accession>
<feature type="transmembrane region" description="Helical" evidence="8">
    <location>
        <begin position="164"/>
        <end position="185"/>
    </location>
</feature>
<proteinExistence type="inferred from homology"/>
<evidence type="ECO:0000313" key="11">
    <source>
        <dbReference type="Proteomes" id="UP001201812"/>
    </source>
</evidence>
<feature type="transmembrane region" description="Helical" evidence="8">
    <location>
        <begin position="43"/>
        <end position="65"/>
    </location>
</feature>
<dbReference type="GO" id="GO:0055075">
    <property type="term" value="P:potassium ion homeostasis"/>
    <property type="evidence" value="ECO:0007669"/>
    <property type="project" value="TreeGrafter"/>
</dbReference>
<dbReference type="GO" id="GO:0016020">
    <property type="term" value="C:membrane"/>
    <property type="evidence" value="ECO:0007669"/>
    <property type="project" value="UniProtKB-SubCell"/>
</dbReference>
<keyword evidence="11" id="KW-1185">Reference proteome</keyword>
<evidence type="ECO:0000256" key="4">
    <source>
        <dbReference type="ARBA" id="ARBA00022448"/>
    </source>
</evidence>
<dbReference type="EMBL" id="JAKKPZ010000045">
    <property type="protein sequence ID" value="KAI1706834.1"/>
    <property type="molecule type" value="Genomic_DNA"/>
</dbReference>
<dbReference type="Pfam" id="PF00324">
    <property type="entry name" value="AA_permease"/>
    <property type="match status" value="1"/>
</dbReference>
<dbReference type="GO" id="GO:1990573">
    <property type="term" value="P:potassium ion import across plasma membrane"/>
    <property type="evidence" value="ECO:0007669"/>
    <property type="project" value="TreeGrafter"/>
</dbReference>
<name>A0AAD4MVT1_9BILA</name>
<feature type="transmembrane region" description="Helical" evidence="8">
    <location>
        <begin position="403"/>
        <end position="424"/>
    </location>
</feature>
<dbReference type="GO" id="GO:0055064">
    <property type="term" value="P:chloride ion homeostasis"/>
    <property type="evidence" value="ECO:0007669"/>
    <property type="project" value="TreeGrafter"/>
</dbReference>
<reference evidence="10" key="1">
    <citation type="submission" date="2022-01" db="EMBL/GenBank/DDBJ databases">
        <title>Genome Sequence Resource for Two Populations of Ditylenchus destructor, the Migratory Endoparasitic Phytonematode.</title>
        <authorList>
            <person name="Zhang H."/>
            <person name="Lin R."/>
            <person name="Xie B."/>
        </authorList>
    </citation>
    <scope>NUCLEOTIDE SEQUENCE</scope>
    <source>
        <strain evidence="10">BazhouSP</strain>
    </source>
</reference>
<feature type="transmembrane region" description="Helical" evidence="8">
    <location>
        <begin position="287"/>
        <end position="308"/>
    </location>
</feature>
<evidence type="ECO:0000256" key="6">
    <source>
        <dbReference type="ARBA" id="ARBA00022989"/>
    </source>
</evidence>
<comment type="similarity">
    <text evidence="2">Belongs to the SLC12A transporter family.</text>
</comment>
<feature type="transmembrane region" description="Helical" evidence="8">
    <location>
        <begin position="328"/>
        <end position="347"/>
    </location>
</feature>
<evidence type="ECO:0000259" key="9">
    <source>
        <dbReference type="Pfam" id="PF00324"/>
    </source>
</evidence>
<keyword evidence="7 8" id="KW-0472">Membrane</keyword>
<dbReference type="InterPro" id="IPR004842">
    <property type="entry name" value="SLC12A_fam"/>
</dbReference>
<feature type="transmembrane region" description="Helical" evidence="8">
    <location>
        <begin position="122"/>
        <end position="144"/>
    </location>
</feature>
<feature type="transmembrane region" description="Helical" evidence="8">
    <location>
        <begin position="492"/>
        <end position="508"/>
    </location>
</feature>
<dbReference type="Gene3D" id="1.20.1740.10">
    <property type="entry name" value="Amino acid/polyamine transporter I"/>
    <property type="match status" value="1"/>
</dbReference>
<comment type="subcellular location">
    <subcellularLocation>
        <location evidence="1">Membrane</location>
        <topology evidence="1">Multi-pass membrane protein</topology>
    </subcellularLocation>
</comment>
<gene>
    <name evidence="10" type="ORF">DdX_12828</name>
</gene>
<sequence length="618" mass="67127">MAQPLVIDQPADPADSLFSQQFNANAQDGPWWQKNFLLQQPTLVNAWNGVFPTVIVNIFGIVIFLRLGWVVGTAGVFSSLVIITLCTLFSVITVLSAIGICERCKIQSGGIYFLVSHVLGKRIGGAIGIIYTFGQATATGLVALGFGESMMRIMGVLSSSGTKIISVIVLILLTALNLAGLRFIIRLQMLLMCFLGIAVVDFLLGAIFTRDLDYGINYLTRDKLSENWEPHYEPTNCTIENAEFETKQESFFSVFGVLFANFIGVLCGVNMSANLANPLKDIAEGELSALGVSYVLCFIFMLLFGAGVDRATLLCDTIVSERMALTKFLFLSGLYVSCLSSIISSSLGTSRVVQGIAAEGLIPSLNFLAEEQSTGDKNPLKATILVTVVAVFFLFIADLNQLAILSAMPFLVTYAFVNYSYVALAMSEDLTSLNDQITTSKTNYGSVHDFQSQQNSSGDVLNNLFPERNASAFDPMFEGGAKPWYSKCINRYISFAAALVHIVVVVFINKWYAFMHLVAFVFLYLYIGSTCPASEQGLSRFSIVHMIQVALQKENFNPQQAATAASFGAGTGPSGLSVVPPSGLISGSGFQTSRLNDDNNDYSARKPYHHAQQVGNIE</sequence>
<evidence type="ECO:0000256" key="7">
    <source>
        <dbReference type="ARBA" id="ARBA00023136"/>
    </source>
</evidence>
<evidence type="ECO:0000313" key="10">
    <source>
        <dbReference type="EMBL" id="KAI1706834.1"/>
    </source>
</evidence>
<dbReference type="Proteomes" id="UP001201812">
    <property type="component" value="Unassembled WGS sequence"/>
</dbReference>
<evidence type="ECO:0000256" key="8">
    <source>
        <dbReference type="SAM" id="Phobius"/>
    </source>
</evidence>
<dbReference type="GO" id="GO:0015379">
    <property type="term" value="F:potassium:chloride symporter activity"/>
    <property type="evidence" value="ECO:0007669"/>
    <property type="project" value="TreeGrafter"/>
</dbReference>
<dbReference type="InterPro" id="IPR004841">
    <property type="entry name" value="AA-permease/SLC12A_dom"/>
</dbReference>
<dbReference type="PANTHER" id="PTHR11827:SF6">
    <property type="entry name" value="SOLUTE CARRIER FAMILY 12 MEMBER 8"/>
    <property type="match status" value="1"/>
</dbReference>
<evidence type="ECO:0000256" key="2">
    <source>
        <dbReference type="ARBA" id="ARBA00010593"/>
    </source>
</evidence>
<feature type="transmembrane region" description="Helical" evidence="8">
    <location>
        <begin position="251"/>
        <end position="275"/>
    </location>
</feature>
<evidence type="ECO:0000256" key="5">
    <source>
        <dbReference type="ARBA" id="ARBA00022692"/>
    </source>
</evidence>
<dbReference type="PANTHER" id="PTHR11827">
    <property type="entry name" value="SOLUTE CARRIER FAMILY 12, CATION COTRANSPORTERS"/>
    <property type="match status" value="1"/>
</dbReference>
<dbReference type="FunFam" id="1.20.1740.10:FF:000013">
    <property type="entry name" value="Solute carrier family 12 member"/>
    <property type="match status" value="1"/>
</dbReference>